<evidence type="ECO:0000313" key="2">
    <source>
        <dbReference type="Proteomes" id="UP001155586"/>
    </source>
</evidence>
<dbReference type="PIRSF" id="PIRSF028153">
    <property type="entry name" value="MSHA_biogenesis_protein_MshI"/>
    <property type="match status" value="1"/>
</dbReference>
<dbReference type="SUPFAM" id="SSF53067">
    <property type="entry name" value="Actin-like ATPase domain"/>
    <property type="match status" value="1"/>
</dbReference>
<sequence length="479" mass="53062">MNIKAFIEKLKPAAAADTSLYAVIQPDAIYFSQLGEIQLESVKLENGNWQSLLFDELKKHHVSGVTLNIVLNSNLYQTYQLDTPNLPQEEWSVGLPFLLKDLVTEKVTEIVADAFHLPGNNKIQAHVVKKALVLELVQGLSAMSCKLGSILVEDDVWGNAGETPQSFLLLQRSRQGSYKISAYQDGRSVFHRTIRNVTAPLTGVASSVLQLDGMALELQRSVDYLSSQLKGAPLHILKVCCDDEEQSELVQALDERLNVKVTPLIEEPLLSGEILAAATLDLPDGNINLYPSHLRPKKDYFTFQNVAACWGISATLLLVTSFYFQYQSSQLSSELKVYQSQASELSGEKAKLQKELGAHLPSPDKVAAIARLKLEIQAKQDSLQAIGDYDRSLQQGYSGVMSSLAKLGREDISLSKIYIGGNQLDLQGLARDAKTVPNWINQFKRELDLVGRTFEKLKIGRNESDVVTFELSTRGDVNR</sequence>
<protein>
    <submittedName>
        <fullName evidence="1">MSHA biogenesis protein MshI</fullName>
    </submittedName>
</protein>
<organism evidence="1 2">
    <name type="scientific">Vibrio paucivorans</name>
    <dbReference type="NCBI Taxonomy" id="2829489"/>
    <lineage>
        <taxon>Bacteria</taxon>
        <taxon>Pseudomonadati</taxon>
        <taxon>Pseudomonadota</taxon>
        <taxon>Gammaproteobacteria</taxon>
        <taxon>Vibrionales</taxon>
        <taxon>Vibrionaceae</taxon>
        <taxon>Vibrio</taxon>
    </lineage>
</organism>
<proteinExistence type="predicted"/>
<reference evidence="1" key="1">
    <citation type="submission" date="2022-02" db="EMBL/GenBank/DDBJ databases">
        <title>Vibrio sp. nov., a new bacterium isolated from Bohai sea, China.</title>
        <authorList>
            <person name="Yuan Y."/>
        </authorList>
    </citation>
    <scope>NUCLEOTIDE SEQUENCE</scope>
    <source>
        <strain evidence="1">DBSS07</strain>
    </source>
</reference>
<comment type="caution">
    <text evidence="1">The sequence shown here is derived from an EMBL/GenBank/DDBJ whole genome shotgun (WGS) entry which is preliminary data.</text>
</comment>
<keyword evidence="2" id="KW-1185">Reference proteome</keyword>
<dbReference type="EMBL" id="JAKRRX010000004">
    <property type="protein sequence ID" value="MCW8332448.1"/>
    <property type="molecule type" value="Genomic_DNA"/>
</dbReference>
<name>A0A9X3CB66_9VIBR</name>
<dbReference type="Proteomes" id="UP001155586">
    <property type="component" value="Unassembled WGS sequence"/>
</dbReference>
<gene>
    <name evidence="1" type="ORF">MD483_01185</name>
</gene>
<dbReference type="RefSeq" id="WP_265686225.1">
    <property type="nucleotide sequence ID" value="NZ_JAKRRX010000004.1"/>
</dbReference>
<accession>A0A9X3CB66</accession>
<dbReference type="InterPro" id="IPR043129">
    <property type="entry name" value="ATPase_NBD"/>
</dbReference>
<evidence type="ECO:0000313" key="1">
    <source>
        <dbReference type="EMBL" id="MCW8332448.1"/>
    </source>
</evidence>
<dbReference type="AlphaFoldDB" id="A0A9X3CB66"/>
<dbReference type="InterPro" id="IPR016871">
    <property type="entry name" value="MSHA_biogenesis_MshI"/>
</dbReference>